<comment type="caution">
    <text evidence="1">The sequence shown here is derived from an EMBL/GenBank/DDBJ whole genome shotgun (WGS) entry which is preliminary data.</text>
</comment>
<protein>
    <recommendedName>
        <fullName evidence="2">Lipoprotein</fullName>
    </recommendedName>
</protein>
<gene>
    <name evidence="1" type="ORF">GALL_253160</name>
</gene>
<name>A0A1J5RBL0_9ZZZZ</name>
<reference evidence="1" key="1">
    <citation type="submission" date="2016-10" db="EMBL/GenBank/DDBJ databases">
        <title>Sequence of Gallionella enrichment culture.</title>
        <authorList>
            <person name="Poehlein A."/>
            <person name="Muehling M."/>
            <person name="Daniel R."/>
        </authorList>
    </citation>
    <scope>NUCLEOTIDE SEQUENCE</scope>
</reference>
<organism evidence="1">
    <name type="scientific">mine drainage metagenome</name>
    <dbReference type="NCBI Taxonomy" id="410659"/>
    <lineage>
        <taxon>unclassified sequences</taxon>
        <taxon>metagenomes</taxon>
        <taxon>ecological metagenomes</taxon>
    </lineage>
</organism>
<proteinExistence type="predicted"/>
<accession>A0A1J5RBL0</accession>
<evidence type="ECO:0008006" key="2">
    <source>
        <dbReference type="Google" id="ProtNLM"/>
    </source>
</evidence>
<dbReference type="EMBL" id="MLJW01000224">
    <property type="protein sequence ID" value="OIQ92714.1"/>
    <property type="molecule type" value="Genomic_DNA"/>
</dbReference>
<dbReference type="AlphaFoldDB" id="A0A1J5RBL0"/>
<evidence type="ECO:0000313" key="1">
    <source>
        <dbReference type="EMBL" id="OIQ92714.1"/>
    </source>
</evidence>
<dbReference type="PROSITE" id="PS51257">
    <property type="entry name" value="PROKAR_LIPOPROTEIN"/>
    <property type="match status" value="1"/>
</dbReference>
<sequence>MKYRRLLALPGLLALAGCSWWFVKPEQPSTLARFRSDPPGLRCDLAGKHDYEAHIDAPANLLVRNDASPLKISCYQKRDDDLQGAAMTGRLTLTAQGWRLDLISLPDPALRLTLAGPDIDH</sequence>